<reference evidence="9 10" key="1">
    <citation type="submission" date="2023-03" db="EMBL/GenBank/DDBJ databases">
        <title>Draft genome sequence of Thalassotalea insulae KCTC 62186T.</title>
        <authorList>
            <person name="Sawabe T."/>
        </authorList>
    </citation>
    <scope>NUCLEOTIDE SEQUENCE [LARGE SCALE GENOMIC DNA]</scope>
    <source>
        <strain evidence="9 10">KCTC 62186</strain>
    </source>
</reference>
<evidence type="ECO:0000313" key="10">
    <source>
        <dbReference type="Proteomes" id="UP001157186"/>
    </source>
</evidence>
<dbReference type="CDD" id="cd06550">
    <property type="entry name" value="TM_ABC_iron-siderophores_like"/>
    <property type="match status" value="1"/>
</dbReference>
<gene>
    <name evidence="9" type="ORF">tinsulaeT_25800</name>
</gene>
<accession>A0ABQ6GXI1</accession>
<dbReference type="EMBL" id="BSST01000001">
    <property type="protein sequence ID" value="GLX79240.1"/>
    <property type="molecule type" value="Genomic_DNA"/>
</dbReference>
<evidence type="ECO:0000256" key="7">
    <source>
        <dbReference type="ARBA" id="ARBA00023136"/>
    </source>
</evidence>
<feature type="transmembrane region" description="Helical" evidence="8">
    <location>
        <begin position="276"/>
        <end position="301"/>
    </location>
</feature>
<name>A0ABQ6GXI1_9GAMM</name>
<feature type="transmembrane region" description="Helical" evidence="8">
    <location>
        <begin position="307"/>
        <end position="325"/>
    </location>
</feature>
<dbReference type="RefSeq" id="WP_284245142.1">
    <property type="nucleotide sequence ID" value="NZ_BSST01000001.1"/>
</dbReference>
<dbReference type="Pfam" id="PF01032">
    <property type="entry name" value="FecCD"/>
    <property type="match status" value="1"/>
</dbReference>
<dbReference type="Gene3D" id="1.10.3470.10">
    <property type="entry name" value="ABC transporter involved in vitamin B12 uptake, BtuC"/>
    <property type="match status" value="1"/>
</dbReference>
<proteinExistence type="inferred from homology"/>
<feature type="transmembrane region" description="Helical" evidence="8">
    <location>
        <begin position="91"/>
        <end position="109"/>
    </location>
</feature>
<evidence type="ECO:0000256" key="3">
    <source>
        <dbReference type="ARBA" id="ARBA00022448"/>
    </source>
</evidence>
<keyword evidence="10" id="KW-1185">Reference proteome</keyword>
<keyword evidence="4" id="KW-1003">Cell membrane</keyword>
<dbReference type="SUPFAM" id="SSF81345">
    <property type="entry name" value="ABC transporter involved in vitamin B12 uptake, BtuC"/>
    <property type="match status" value="1"/>
</dbReference>
<dbReference type="Proteomes" id="UP001157186">
    <property type="component" value="Unassembled WGS sequence"/>
</dbReference>
<keyword evidence="5 8" id="KW-0812">Transmembrane</keyword>
<evidence type="ECO:0000256" key="5">
    <source>
        <dbReference type="ARBA" id="ARBA00022692"/>
    </source>
</evidence>
<keyword evidence="6 8" id="KW-1133">Transmembrane helix</keyword>
<organism evidence="9 10">
    <name type="scientific">Thalassotalea insulae</name>
    <dbReference type="NCBI Taxonomy" id="2056778"/>
    <lineage>
        <taxon>Bacteria</taxon>
        <taxon>Pseudomonadati</taxon>
        <taxon>Pseudomonadota</taxon>
        <taxon>Gammaproteobacteria</taxon>
        <taxon>Alteromonadales</taxon>
        <taxon>Colwelliaceae</taxon>
        <taxon>Thalassotalea</taxon>
    </lineage>
</organism>
<evidence type="ECO:0000256" key="1">
    <source>
        <dbReference type="ARBA" id="ARBA00004651"/>
    </source>
</evidence>
<keyword evidence="7 8" id="KW-0472">Membrane</keyword>
<dbReference type="InterPro" id="IPR037294">
    <property type="entry name" value="ABC_BtuC-like"/>
</dbReference>
<evidence type="ECO:0000256" key="6">
    <source>
        <dbReference type="ARBA" id="ARBA00022989"/>
    </source>
</evidence>
<comment type="similarity">
    <text evidence="2">Belongs to the binding-protein-dependent transport system permease family. FecCD subfamily.</text>
</comment>
<feature type="transmembrane region" description="Helical" evidence="8">
    <location>
        <begin position="62"/>
        <end position="79"/>
    </location>
</feature>
<dbReference type="InterPro" id="IPR000522">
    <property type="entry name" value="ABC_transptr_permease_BtuC"/>
</dbReference>
<evidence type="ECO:0000256" key="2">
    <source>
        <dbReference type="ARBA" id="ARBA00007935"/>
    </source>
</evidence>
<feature type="transmembrane region" description="Helical" evidence="8">
    <location>
        <begin position="191"/>
        <end position="212"/>
    </location>
</feature>
<evidence type="ECO:0000313" key="9">
    <source>
        <dbReference type="EMBL" id="GLX79240.1"/>
    </source>
</evidence>
<feature type="transmembrane region" description="Helical" evidence="8">
    <location>
        <begin position="116"/>
        <end position="137"/>
    </location>
</feature>
<protein>
    <submittedName>
        <fullName evidence="9">ABC transporter permease</fullName>
    </submittedName>
</protein>
<evidence type="ECO:0000256" key="4">
    <source>
        <dbReference type="ARBA" id="ARBA00022475"/>
    </source>
</evidence>
<comment type="subcellular location">
    <subcellularLocation>
        <location evidence="1">Cell membrane</location>
        <topology evidence="1">Multi-pass membrane protein</topology>
    </subcellularLocation>
</comment>
<sequence>MNSTKYYSRFAIIAVLVLGSFVASMGFGTAELDFANVWQCLSDQCQRPIYHTILLEIRFPRIIMGFLAGFALAAAGALMQNVTRNPLADPYLFGIVAGAGLGATISGLLPQYLQAFSLPLAAFLGALFAVAIVVVIIMNNNWRRVEHLLLAGVAVSFLLSSITSFILYFGEAFASNRVIFWMMGSLARADYQALAWIVPVVLSCTLIALLFARQLDALLLSDESARTLGINVAKLRLMALVICAAMTAVIVSYCGGIGFVGLMIPHIVRPFIGKTTAKLLICSGLVGGCFLIWVDVIARTVVAGQEIPIGVITSVIGSVFFLIIMRRM</sequence>
<feature type="transmembrane region" description="Helical" evidence="8">
    <location>
        <begin position="149"/>
        <end position="170"/>
    </location>
</feature>
<dbReference type="PANTHER" id="PTHR30472">
    <property type="entry name" value="FERRIC ENTEROBACTIN TRANSPORT SYSTEM PERMEASE PROTEIN"/>
    <property type="match status" value="1"/>
</dbReference>
<evidence type="ECO:0000256" key="8">
    <source>
        <dbReference type="SAM" id="Phobius"/>
    </source>
</evidence>
<feature type="transmembrane region" description="Helical" evidence="8">
    <location>
        <begin position="237"/>
        <end position="264"/>
    </location>
</feature>
<comment type="caution">
    <text evidence="9">The sequence shown here is derived from an EMBL/GenBank/DDBJ whole genome shotgun (WGS) entry which is preliminary data.</text>
</comment>
<keyword evidence="3" id="KW-0813">Transport</keyword>
<feature type="transmembrane region" description="Helical" evidence="8">
    <location>
        <begin position="6"/>
        <end position="27"/>
    </location>
</feature>
<dbReference type="PANTHER" id="PTHR30472:SF67">
    <property type="entry name" value="PERMEASE OF ABC TRANSPORTER-RELATED"/>
    <property type="match status" value="1"/>
</dbReference>